<feature type="transmembrane region" description="Helical" evidence="1">
    <location>
        <begin position="69"/>
        <end position="89"/>
    </location>
</feature>
<dbReference type="Proteomes" id="UP000039324">
    <property type="component" value="Unassembled WGS sequence"/>
</dbReference>
<accession>A0A0G4IK34</accession>
<evidence type="ECO:0000256" key="1">
    <source>
        <dbReference type="SAM" id="Phobius"/>
    </source>
</evidence>
<dbReference type="EMBL" id="CDSF01000024">
    <property type="protein sequence ID" value="CEO95472.1"/>
    <property type="molecule type" value="Genomic_DNA"/>
</dbReference>
<organism evidence="2 3">
    <name type="scientific">Plasmodiophora brassicae</name>
    <name type="common">Clubroot disease agent</name>
    <dbReference type="NCBI Taxonomy" id="37360"/>
    <lineage>
        <taxon>Eukaryota</taxon>
        <taxon>Sar</taxon>
        <taxon>Rhizaria</taxon>
        <taxon>Endomyxa</taxon>
        <taxon>Phytomyxea</taxon>
        <taxon>Plasmodiophorida</taxon>
        <taxon>Plasmodiophoridae</taxon>
        <taxon>Plasmodiophora</taxon>
    </lineage>
</organism>
<proteinExistence type="predicted"/>
<feature type="transmembrane region" description="Helical" evidence="1">
    <location>
        <begin position="34"/>
        <end position="57"/>
    </location>
</feature>
<evidence type="ECO:0000313" key="2">
    <source>
        <dbReference type="EMBL" id="CEO95472.1"/>
    </source>
</evidence>
<name>A0A0G4IK34_PLABS</name>
<sequence>MNGAERPSRSIRSGAMDVPGLLGLDVNAAVPLKVLFGAWVATQISTVGFALSSWVAAGHVPFTSNDQFALVWSTFLFLFPAIATTVLMVKPNTRRDHVIGAWITVNVLLSQFALIEAVSTGGIAKGDYPGVGAITSVCVFASLLTVATLMQALSVYASIKHLTSKAPSQQEANGAVTAA</sequence>
<keyword evidence="3" id="KW-1185">Reference proteome</keyword>
<evidence type="ECO:0000313" key="3">
    <source>
        <dbReference type="Proteomes" id="UP000039324"/>
    </source>
</evidence>
<feature type="transmembrane region" description="Helical" evidence="1">
    <location>
        <begin position="101"/>
        <end position="124"/>
    </location>
</feature>
<dbReference type="AlphaFoldDB" id="A0A0G4IK34"/>
<gene>
    <name evidence="2" type="ORF">PBRA_004198</name>
</gene>
<keyword evidence="1" id="KW-0812">Transmembrane</keyword>
<feature type="transmembrane region" description="Helical" evidence="1">
    <location>
        <begin position="130"/>
        <end position="156"/>
    </location>
</feature>
<reference evidence="2 3" key="1">
    <citation type="submission" date="2015-02" db="EMBL/GenBank/DDBJ databases">
        <authorList>
            <person name="Chooi Y.-H."/>
        </authorList>
    </citation>
    <scope>NUCLEOTIDE SEQUENCE [LARGE SCALE GENOMIC DNA]</scope>
    <source>
        <strain evidence="2">E3</strain>
    </source>
</reference>
<keyword evidence="1" id="KW-1133">Transmembrane helix</keyword>
<protein>
    <submittedName>
        <fullName evidence="2">Uncharacterized protein</fullName>
    </submittedName>
</protein>
<keyword evidence="1" id="KW-0472">Membrane</keyword>